<keyword evidence="1" id="KW-1133">Transmembrane helix</keyword>
<protein>
    <submittedName>
        <fullName evidence="2">Uncharacterized protein</fullName>
    </submittedName>
</protein>
<evidence type="ECO:0000313" key="2">
    <source>
        <dbReference type="EMBL" id="QIK75072.1"/>
    </source>
</evidence>
<accession>A0A6G7YE27</accession>
<organism evidence="2 3">
    <name type="scientific">Nocardioides piscis</name>
    <dbReference type="NCBI Taxonomy" id="2714938"/>
    <lineage>
        <taxon>Bacteria</taxon>
        <taxon>Bacillati</taxon>
        <taxon>Actinomycetota</taxon>
        <taxon>Actinomycetes</taxon>
        <taxon>Propionibacteriales</taxon>
        <taxon>Nocardioidaceae</taxon>
        <taxon>Nocardioides</taxon>
    </lineage>
</organism>
<feature type="transmembrane region" description="Helical" evidence="1">
    <location>
        <begin position="60"/>
        <end position="83"/>
    </location>
</feature>
<reference evidence="2 3" key="1">
    <citation type="submission" date="2020-03" db="EMBL/GenBank/DDBJ databases">
        <title>Nocardioides sp. nov., isolated from fish.</title>
        <authorList>
            <person name="Hyun D.-W."/>
            <person name="Bae J.-W."/>
        </authorList>
    </citation>
    <scope>NUCLEOTIDE SEQUENCE [LARGE SCALE GENOMIC DNA]</scope>
    <source>
        <strain evidence="2 3">HDW12A</strain>
    </source>
</reference>
<gene>
    <name evidence="2" type="ORF">G7071_06165</name>
</gene>
<sequence length="87" mass="9472">MLALGFTGHLIGSILIHWLVNTSHPTFSTNEFEQWIWLTTALGVALVAGTWVWRRSRKAAVCVGLGAAAALVVELTFLAGWVITHSQ</sequence>
<dbReference type="EMBL" id="CP049866">
    <property type="protein sequence ID" value="QIK75072.1"/>
    <property type="molecule type" value="Genomic_DNA"/>
</dbReference>
<proteinExistence type="predicted"/>
<dbReference type="RefSeq" id="WP_166316226.1">
    <property type="nucleotide sequence ID" value="NZ_CP049866.1"/>
</dbReference>
<keyword evidence="3" id="KW-1185">Reference proteome</keyword>
<dbReference type="KEGG" id="npi:G7071_06165"/>
<evidence type="ECO:0000256" key="1">
    <source>
        <dbReference type="SAM" id="Phobius"/>
    </source>
</evidence>
<evidence type="ECO:0000313" key="3">
    <source>
        <dbReference type="Proteomes" id="UP000502035"/>
    </source>
</evidence>
<dbReference type="Proteomes" id="UP000502035">
    <property type="component" value="Chromosome"/>
</dbReference>
<dbReference type="AlphaFoldDB" id="A0A6G7YE27"/>
<keyword evidence="1" id="KW-0472">Membrane</keyword>
<feature type="transmembrane region" description="Helical" evidence="1">
    <location>
        <begin position="35"/>
        <end position="53"/>
    </location>
</feature>
<name>A0A6G7YE27_9ACTN</name>
<keyword evidence="1" id="KW-0812">Transmembrane</keyword>